<evidence type="ECO:0000313" key="1">
    <source>
        <dbReference type="EMBL" id="XCD08376.1"/>
    </source>
</evidence>
<proteinExistence type="predicted"/>
<protein>
    <submittedName>
        <fullName evidence="1">Uncharacterized protein</fullName>
    </submittedName>
</protein>
<name>A0AAU8BA68_9CAUD</name>
<organism evidence="1">
    <name type="scientific">Dulem virus 42</name>
    <dbReference type="NCBI Taxonomy" id="3145760"/>
    <lineage>
        <taxon>Viruses</taxon>
        <taxon>Duplodnaviria</taxon>
        <taxon>Heunggongvirae</taxon>
        <taxon>Uroviricota</taxon>
        <taxon>Caudoviricetes</taxon>
    </lineage>
</organism>
<reference evidence="1" key="1">
    <citation type="submission" date="2024-03" db="EMBL/GenBank/DDBJ databases">
        <title>Diverse circular DNA viruses in blood, oral, and fecal samples of captive lemurs.</title>
        <authorList>
            <person name="Paietta E.N."/>
            <person name="Kraberger S."/>
            <person name="Lund M.C."/>
            <person name="Custer J.M."/>
            <person name="Vargas K.M."/>
            <person name="Ehmke E.E."/>
            <person name="Yoder A.D."/>
            <person name="Varsani A."/>
        </authorList>
    </citation>
    <scope>NUCLEOTIDE SEQUENCE</scope>
    <source>
        <strain evidence="1">Duke_30FF_63</strain>
    </source>
</reference>
<dbReference type="EMBL" id="PP511876">
    <property type="protein sequence ID" value="XCD08376.1"/>
    <property type="molecule type" value="Genomic_DNA"/>
</dbReference>
<sequence length="436" mass="50354">MANAIDDVLRFGSLMTVGSDIYQSILPKNPDAIDFTLGGDIEVVRNHMNNLLFGKTEVNENGQYVTSKSIFDRVSELIDDIKHANRNDRIEKGYVNLVDGEGNILNDLLLYIQPISPNDKFPIGRMLLAESQYITKGTRKGRLIAAFGELLTSPNKEVRKLAEDLAFYAYFSTYDQNVSNSFFDLVPPRFRQQYDKALGYMISKARSKKEDEVIQMLSQISKSPLSGLLEDALINTTTTIIDVLSRNYWYDDNYVPRFRLPKEIALNARMREYEQGTYYPKKWHKAWEKSAEFPTHFATNKTNALYVKVVAINGDVLLYKKTGQIDRMKNSEKGPKKESSVNIYTPVHKAGIHQGKITQYELYCDYNTTSIFSTNRLYDTFAEDNVRKEVEDTVRKYNELDSKHRRYTYVLEWDVPEVSVPYTHDNIETYMKPNEV</sequence>
<accession>A0AAU8BA68</accession>